<name>A0A7C8REL6_ORBOL</name>
<evidence type="ECO:0000313" key="2">
    <source>
        <dbReference type="Proteomes" id="UP000474640"/>
    </source>
</evidence>
<comment type="caution">
    <text evidence="1">The sequence shown here is derived from an EMBL/GenBank/DDBJ whole genome shotgun (WGS) entry which is preliminary data.</text>
</comment>
<dbReference type="EMBL" id="JAABOJ010000019">
    <property type="protein sequence ID" value="KAF3280221.1"/>
    <property type="molecule type" value="Genomic_DNA"/>
</dbReference>
<dbReference type="PANTHER" id="PTHR39697">
    <property type="entry name" value="RICIN B LECTIN DOMAIN-CONTAINING PROTEIN-RELATED"/>
    <property type="match status" value="1"/>
</dbReference>
<evidence type="ECO:0000313" key="1">
    <source>
        <dbReference type="EMBL" id="KAF3280221.1"/>
    </source>
</evidence>
<gene>
    <name evidence="1" type="ORF">TWF970_002971</name>
</gene>
<protein>
    <submittedName>
        <fullName evidence="1">Uncharacterized protein</fullName>
    </submittedName>
</protein>
<dbReference type="Proteomes" id="UP000474640">
    <property type="component" value="Unassembled WGS sequence"/>
</dbReference>
<accession>A0A7C8REL6</accession>
<sequence length="188" mass="21161">MDTPKTSISAYGSLPDVDQDHVSLQARPVSLLEGLLRSQKLGSNAPLQQLTLNDAPWPGNAYVISYGDTSQVLTYQDHKKVALAEYEGKQSQKWICHSKDGWLGFNSEPGETTLFMGYTGSDQKLVCQTSNHQAQEMFCVRKRPEEGFQVLVRSTKDYNFLWPLGKKEDGQLAVIRGSKDWWGFTRTI</sequence>
<proteinExistence type="predicted"/>
<organism evidence="1 2">
    <name type="scientific">Orbilia oligospora</name>
    <name type="common">Nematode-trapping fungus</name>
    <name type="synonym">Arthrobotrys oligospora</name>
    <dbReference type="NCBI Taxonomy" id="2813651"/>
    <lineage>
        <taxon>Eukaryota</taxon>
        <taxon>Fungi</taxon>
        <taxon>Dikarya</taxon>
        <taxon>Ascomycota</taxon>
        <taxon>Pezizomycotina</taxon>
        <taxon>Orbiliomycetes</taxon>
        <taxon>Orbiliales</taxon>
        <taxon>Orbiliaceae</taxon>
        <taxon>Orbilia</taxon>
    </lineage>
</organism>
<reference evidence="1 2" key="1">
    <citation type="submission" date="2020-01" db="EMBL/GenBank/DDBJ databases">
        <authorList>
            <person name="Palmer J.M."/>
        </authorList>
    </citation>
    <scope>NUCLEOTIDE SEQUENCE [LARGE SCALE GENOMIC DNA]</scope>
    <source>
        <strain evidence="1 2">TWF970</strain>
    </source>
</reference>
<dbReference type="OrthoDB" id="5289641at2759"/>
<dbReference type="AlphaFoldDB" id="A0A7C8REL6"/>
<dbReference type="PANTHER" id="PTHR39697:SF1">
    <property type="entry name" value="RICIN B LECTIN DOMAIN-CONTAINING PROTEIN"/>
    <property type="match status" value="1"/>
</dbReference>